<dbReference type="AlphaFoldDB" id="A0A382NUG6"/>
<organism evidence="1">
    <name type="scientific">marine metagenome</name>
    <dbReference type="NCBI Taxonomy" id="408172"/>
    <lineage>
        <taxon>unclassified sequences</taxon>
        <taxon>metagenomes</taxon>
        <taxon>ecological metagenomes</taxon>
    </lineage>
</organism>
<protein>
    <submittedName>
        <fullName evidence="1">Uncharacterized protein</fullName>
    </submittedName>
</protein>
<name>A0A382NUG6_9ZZZZ</name>
<proteinExistence type="predicted"/>
<evidence type="ECO:0000313" key="1">
    <source>
        <dbReference type="EMBL" id="SVC63342.1"/>
    </source>
</evidence>
<accession>A0A382NUG6</accession>
<reference evidence="1" key="1">
    <citation type="submission" date="2018-05" db="EMBL/GenBank/DDBJ databases">
        <authorList>
            <person name="Lanie J.A."/>
            <person name="Ng W.-L."/>
            <person name="Kazmierczak K.M."/>
            <person name="Andrzejewski T.M."/>
            <person name="Davidsen T.M."/>
            <person name="Wayne K.J."/>
            <person name="Tettelin H."/>
            <person name="Glass J.I."/>
            <person name="Rusch D."/>
            <person name="Podicherti R."/>
            <person name="Tsui H.-C.T."/>
            <person name="Winkler M.E."/>
        </authorList>
    </citation>
    <scope>NUCLEOTIDE SEQUENCE</scope>
</reference>
<sequence>MVNELVEGFNHKFILMDVKLNTMNKS</sequence>
<gene>
    <name evidence="1" type="ORF">METZ01_LOCUS316196</name>
</gene>
<dbReference type="EMBL" id="UINC01102035">
    <property type="protein sequence ID" value="SVC63342.1"/>
    <property type="molecule type" value="Genomic_DNA"/>
</dbReference>